<keyword evidence="7" id="KW-0560">Oxidoreductase</keyword>
<evidence type="ECO:0000256" key="1">
    <source>
        <dbReference type="ARBA" id="ARBA00001917"/>
    </source>
</evidence>
<dbReference type="InterPro" id="IPR000659">
    <property type="entry name" value="Pyridox_Oxase"/>
</dbReference>
<dbReference type="HAMAP" id="MF_01629">
    <property type="entry name" value="PdxH"/>
    <property type="match status" value="1"/>
</dbReference>
<dbReference type="PANTHER" id="PTHR10851">
    <property type="entry name" value="PYRIDOXINE-5-PHOSPHATE OXIDASE"/>
    <property type="match status" value="1"/>
</dbReference>
<dbReference type="Gene3D" id="2.30.110.10">
    <property type="entry name" value="Electron Transport, Fmn-binding Protein, Chain A"/>
    <property type="match status" value="1"/>
</dbReference>
<dbReference type="SUPFAM" id="SSF50475">
    <property type="entry name" value="FMN-binding split barrel"/>
    <property type="match status" value="1"/>
</dbReference>
<evidence type="ECO:0000256" key="6">
    <source>
        <dbReference type="ARBA" id="ARBA00022643"/>
    </source>
</evidence>
<dbReference type="GO" id="GO:0010181">
    <property type="term" value="F:FMN binding"/>
    <property type="evidence" value="ECO:0007669"/>
    <property type="project" value="InterPro"/>
</dbReference>
<dbReference type="InterPro" id="IPR019740">
    <property type="entry name" value="Pyridox_Oxase_CS"/>
</dbReference>
<dbReference type="Pfam" id="PF10590">
    <property type="entry name" value="PNP_phzG_C"/>
    <property type="match status" value="1"/>
</dbReference>
<reference evidence="11 12" key="1">
    <citation type="submission" date="2019-02" db="EMBL/GenBank/DDBJ databases">
        <title>Genome sequencing of the rare red list fungi Phellinidium pouzarii.</title>
        <authorList>
            <person name="Buettner E."/>
            <person name="Kellner H."/>
        </authorList>
    </citation>
    <scope>NUCLEOTIDE SEQUENCE [LARGE SCALE GENOMIC DNA]</scope>
    <source>
        <strain evidence="11 12">DSM 108285</strain>
    </source>
</reference>
<dbReference type="EMBL" id="SGPK01000160">
    <property type="protein sequence ID" value="THH07095.1"/>
    <property type="molecule type" value="Genomic_DNA"/>
</dbReference>
<dbReference type="InterPro" id="IPR012349">
    <property type="entry name" value="Split_barrel_FMN-bd"/>
</dbReference>
<sequence length="288" mass="32096">MDAVIEPTGDKIRVLSHRQYDASDQLTPFSVLPSPLDQFRKWFTEAQDYVNEPEAMSVSTATVAGVPSSRFVLLKQVDRTGFVFFTNYTSRKSREIAENPVAALALYWPEMHRQVRVVGRVEKVSTEESTEYYRSRPLGSRVGTWASPQSSVVEEGEVATRFKQAEEKFGVIDRKTELDVPLPDFWGGWRVIPNEVEFWAGKPSRLHDRIRYTRQESSDNQRNKLARPTPAADIPPAMAVPTHGSAPPIATLWAVANHPPAVTTPPIPACAAAATVPAHCFSLLNLNI</sequence>
<organism evidence="11 12">
    <name type="scientific">Phellinidium pouzarii</name>
    <dbReference type="NCBI Taxonomy" id="167371"/>
    <lineage>
        <taxon>Eukaryota</taxon>
        <taxon>Fungi</taxon>
        <taxon>Dikarya</taxon>
        <taxon>Basidiomycota</taxon>
        <taxon>Agaricomycotina</taxon>
        <taxon>Agaricomycetes</taxon>
        <taxon>Hymenochaetales</taxon>
        <taxon>Hymenochaetaceae</taxon>
        <taxon>Phellinidium</taxon>
    </lineage>
</organism>
<proteinExistence type="inferred from homology"/>
<evidence type="ECO:0000256" key="7">
    <source>
        <dbReference type="ARBA" id="ARBA00023002"/>
    </source>
</evidence>
<dbReference type="NCBIfam" id="NF004231">
    <property type="entry name" value="PRK05679.1"/>
    <property type="match status" value="1"/>
</dbReference>
<keyword evidence="5" id="KW-0285">Flavoprotein</keyword>
<evidence type="ECO:0000313" key="11">
    <source>
        <dbReference type="EMBL" id="THH07095.1"/>
    </source>
</evidence>
<dbReference type="AlphaFoldDB" id="A0A4S4L6S1"/>
<keyword evidence="12" id="KW-1185">Reference proteome</keyword>
<dbReference type="UniPathway" id="UPA01068">
    <property type="reaction ID" value="UER00304"/>
</dbReference>
<dbReference type="EC" id="1.4.3.5" evidence="4"/>
<evidence type="ECO:0000259" key="10">
    <source>
        <dbReference type="Pfam" id="PF10590"/>
    </source>
</evidence>
<dbReference type="OrthoDB" id="303614at2759"/>
<dbReference type="Pfam" id="PF01243">
    <property type="entry name" value="PNPOx_N"/>
    <property type="match status" value="1"/>
</dbReference>
<feature type="domain" description="Pyridoxine 5'-phosphate oxidase dimerisation C-terminal" evidence="10">
    <location>
        <begin position="186"/>
        <end position="219"/>
    </location>
</feature>
<evidence type="ECO:0000256" key="2">
    <source>
        <dbReference type="ARBA" id="ARBA00004738"/>
    </source>
</evidence>
<evidence type="ECO:0000256" key="3">
    <source>
        <dbReference type="ARBA" id="ARBA00005037"/>
    </source>
</evidence>
<dbReference type="InterPro" id="IPR011576">
    <property type="entry name" value="Pyridox_Oxase_N"/>
</dbReference>
<name>A0A4S4L6S1_9AGAM</name>
<gene>
    <name evidence="11" type="ORF">EW145_g3621</name>
</gene>
<dbReference type="InterPro" id="IPR019576">
    <property type="entry name" value="Pyridoxamine_oxidase_dimer_C"/>
</dbReference>
<comment type="pathway">
    <text evidence="2">Cofactor metabolism; pyridoxal 5'-phosphate salvage; pyridoxal 5'-phosphate from pyridoxamine 5'-phosphate: step 1/1.</text>
</comment>
<evidence type="ECO:0000313" key="12">
    <source>
        <dbReference type="Proteomes" id="UP000308199"/>
    </source>
</evidence>
<feature type="compositionally biased region" description="Basic and acidic residues" evidence="8">
    <location>
        <begin position="213"/>
        <end position="222"/>
    </location>
</feature>
<comment type="caution">
    <text evidence="11">The sequence shown here is derived from an EMBL/GenBank/DDBJ whole genome shotgun (WGS) entry which is preliminary data.</text>
</comment>
<dbReference type="PROSITE" id="PS01064">
    <property type="entry name" value="PYRIDOX_OXIDASE"/>
    <property type="match status" value="1"/>
</dbReference>
<evidence type="ECO:0000256" key="4">
    <source>
        <dbReference type="ARBA" id="ARBA00012801"/>
    </source>
</evidence>
<evidence type="ECO:0000256" key="8">
    <source>
        <dbReference type="SAM" id="MobiDB-lite"/>
    </source>
</evidence>
<dbReference type="GO" id="GO:0008615">
    <property type="term" value="P:pyridoxine biosynthetic process"/>
    <property type="evidence" value="ECO:0007669"/>
    <property type="project" value="InterPro"/>
</dbReference>
<evidence type="ECO:0000256" key="5">
    <source>
        <dbReference type="ARBA" id="ARBA00022630"/>
    </source>
</evidence>
<comment type="pathway">
    <text evidence="3">Cofactor metabolism; pyridoxal 5'-phosphate salvage; pyridoxal 5'-phosphate from pyridoxine 5'-phosphate: step 1/1.</text>
</comment>
<dbReference type="NCBIfam" id="TIGR00558">
    <property type="entry name" value="pdxH"/>
    <property type="match status" value="1"/>
</dbReference>
<accession>A0A4S4L6S1</accession>
<keyword evidence="6" id="KW-0288">FMN</keyword>
<protein>
    <recommendedName>
        <fullName evidence="4">pyridoxal 5'-phosphate synthase</fullName>
        <ecNumber evidence="4">1.4.3.5</ecNumber>
    </recommendedName>
</protein>
<comment type="cofactor">
    <cofactor evidence="1">
        <name>FMN</name>
        <dbReference type="ChEBI" id="CHEBI:58210"/>
    </cofactor>
</comment>
<dbReference type="Proteomes" id="UP000308199">
    <property type="component" value="Unassembled WGS sequence"/>
</dbReference>
<evidence type="ECO:0000259" key="9">
    <source>
        <dbReference type="Pfam" id="PF01243"/>
    </source>
</evidence>
<dbReference type="GO" id="GO:0004733">
    <property type="term" value="F:pyridoxamine phosphate oxidase activity"/>
    <property type="evidence" value="ECO:0007669"/>
    <property type="project" value="UniProtKB-EC"/>
</dbReference>
<feature type="region of interest" description="Disordered" evidence="8">
    <location>
        <begin position="213"/>
        <end position="234"/>
    </location>
</feature>
<feature type="domain" description="Pyridoxamine 5'-phosphate oxidase N-terminal" evidence="9">
    <location>
        <begin position="45"/>
        <end position="153"/>
    </location>
</feature>
<dbReference type="PANTHER" id="PTHR10851:SF0">
    <property type="entry name" value="PYRIDOXINE-5'-PHOSPHATE OXIDASE"/>
    <property type="match status" value="1"/>
</dbReference>